<evidence type="ECO:0000256" key="2">
    <source>
        <dbReference type="SAM" id="MobiDB-lite"/>
    </source>
</evidence>
<dbReference type="GeneTree" id="ENSGT01000000216711"/>
<comment type="subcellular location">
    <subcellularLocation>
        <location evidence="1">Cell junction</location>
        <location evidence="1">Focal adhesion</location>
    </subcellularLocation>
</comment>
<dbReference type="GO" id="GO:0005925">
    <property type="term" value="C:focal adhesion"/>
    <property type="evidence" value="ECO:0007669"/>
    <property type="project" value="UniProtKB-SubCell"/>
</dbReference>
<dbReference type="PANTHER" id="PTHR24216">
    <property type="entry name" value="PAXILLIN-RELATED"/>
    <property type="match status" value="1"/>
</dbReference>
<evidence type="ECO:0000313" key="3">
    <source>
        <dbReference type="Ensembl" id="ENSHHUP00000004047.1"/>
    </source>
</evidence>
<reference evidence="4" key="1">
    <citation type="submission" date="2018-06" db="EMBL/GenBank/DDBJ databases">
        <title>Genome assembly of Danube salmon.</title>
        <authorList>
            <person name="Macqueen D.J."/>
            <person name="Gundappa M.K."/>
        </authorList>
    </citation>
    <scope>NUCLEOTIDE SEQUENCE [LARGE SCALE GENOMIC DNA]</scope>
</reference>
<organism evidence="3 4">
    <name type="scientific">Hucho hucho</name>
    <name type="common">huchen</name>
    <dbReference type="NCBI Taxonomy" id="62062"/>
    <lineage>
        <taxon>Eukaryota</taxon>
        <taxon>Metazoa</taxon>
        <taxon>Chordata</taxon>
        <taxon>Craniata</taxon>
        <taxon>Vertebrata</taxon>
        <taxon>Euteleostomi</taxon>
        <taxon>Actinopterygii</taxon>
        <taxon>Neopterygii</taxon>
        <taxon>Teleostei</taxon>
        <taxon>Protacanthopterygii</taxon>
        <taxon>Salmoniformes</taxon>
        <taxon>Salmonidae</taxon>
        <taxon>Salmoninae</taxon>
        <taxon>Hucho</taxon>
    </lineage>
</organism>
<reference evidence="3" key="3">
    <citation type="submission" date="2025-09" db="UniProtKB">
        <authorList>
            <consortium name="Ensembl"/>
        </authorList>
    </citation>
    <scope>IDENTIFICATION</scope>
</reference>
<dbReference type="Ensembl" id="ENSHHUT00000004178.1">
    <property type="protein sequence ID" value="ENSHHUP00000004047.1"/>
    <property type="gene ID" value="ENSHHUG00000002546.1"/>
</dbReference>
<feature type="compositionally biased region" description="Polar residues" evidence="2">
    <location>
        <begin position="627"/>
        <end position="658"/>
    </location>
</feature>
<feature type="region of interest" description="Disordered" evidence="2">
    <location>
        <begin position="1114"/>
        <end position="1169"/>
    </location>
</feature>
<feature type="region of interest" description="Disordered" evidence="2">
    <location>
        <begin position="900"/>
        <end position="924"/>
    </location>
</feature>
<feature type="compositionally biased region" description="Polar residues" evidence="2">
    <location>
        <begin position="135"/>
        <end position="144"/>
    </location>
</feature>
<reference evidence="3" key="2">
    <citation type="submission" date="2025-08" db="UniProtKB">
        <authorList>
            <consortium name="Ensembl"/>
        </authorList>
    </citation>
    <scope>IDENTIFICATION</scope>
</reference>
<keyword evidence="4" id="KW-1185">Reference proteome</keyword>
<dbReference type="Proteomes" id="UP000314982">
    <property type="component" value="Unassembled WGS sequence"/>
</dbReference>
<feature type="compositionally biased region" description="Polar residues" evidence="2">
    <location>
        <begin position="1135"/>
        <end position="1149"/>
    </location>
</feature>
<sequence>MDKHTQDGCFPIEEDTAPLSPKRLRTDCTITNKHSCKTHFQFPEPLSFRNNDYVTSLQNRPILQEDKTHRVESDHEYLKYTVAGFHCEEMGKEESTALGDNQTCAGSCVISPHSTDGDSQGLCQGLDKQHDPLSETGTSSYSFHSRNEAGCASAKSQSSDDRTTDISSSHDFNQPGKSLKCALTSTSPSAEEEAVTEQNGESRIPVPDHSSSVSDGTEEPDYTCESLALNSAIYSMGFIKGSAEGKNNHQIQNEDKHGFNQSICYEKEARHYPLPSDYREDCESSGSHAETEPFGTFTGVIKNEGNVARLQNDVRENADVCNREAKAQVNKEDFMHNDSSAAAETVVEYVDGSVVTCYTVLDSPVLSDGAEINMGPKHDDLCEPTLGHAVGTFETLCELGVDHNTTQKLSVSTDLSQKPADVNRNKIASVTEHAVCCDVNGVALETTLHPPQPEDATSPLHPPQPEDTMSPLHPPQQEDTTSPLHPPQPEDTTSPLHPPQREDTTSPLHPPQQEDTTSPLHPPQPEDTTSPLHPPQPEDTTSPLHPPQPEDTTSPLHPPQPEYTMSPLHPPQPEDTMSPLHPPQPEYTMSPFHPPQPEDTTSPLHPPQPEDTMSPLHPPQPEYTMSPLHTPQPEDTMSPLYTPQPEDTTSPLHPQPENTRFPVHPPHPDLLLRTAEYVRNATLELSFHFDAQNGTQLKGEYEDTCQLLVEQCSCTTEEHDTSSQGIHHWEPLLSSTPGHEESYDAEEGSEVSSDTAKHLCEEWDTAGQVSTIKDYLKIHETVSFPSEGTVLNGIMEENSDSVTETDLHVDLVNQDLGMIPRCDMLSTGVIGAMTSEWINNWPKGELFKIADLPILHLPAEATPGTVLLQAAKEGPAVDHIDGTEALLKIENNHVVPFTSVPNDAVVPGSDSNPEDDTVRDREEDRSVSVMSSVAHILSDCVPVGFDTFEKIQLCPLDTNGLEHSPLLSSSPSQTFKTEFQHHSAGGTMHSGESDEEDIAEEEEDQCQEEAERGFFHCENTRFNEIPVPDFISPQISPSLSPEMPCQSYTLLCGTSQCDSPPQAKLPTLTSDKNIHPVSETHDFPGFEIKERFDMVMEELSLYFEISDEAGYQSSERATSELCRVRDPGAEEDNTDLMTRSSSDRPSSQDAVEDEPLGGTSMGDDDHGLKTYQAEPETTCTTGGLDCEQEVPLECCHHSTEGEDSMYSSVKHKDHPRGQGADEKCKLWSPAFMFLPCLDQLSQSRLYIPTLRGVFC</sequence>
<dbReference type="STRING" id="62062.ENSHHUP00000004047"/>
<evidence type="ECO:0000256" key="1">
    <source>
        <dbReference type="ARBA" id="ARBA00004246"/>
    </source>
</evidence>
<evidence type="ECO:0000313" key="4">
    <source>
        <dbReference type="Proteomes" id="UP000314982"/>
    </source>
</evidence>
<feature type="region of interest" description="Disordered" evidence="2">
    <location>
        <begin position="446"/>
        <end position="666"/>
    </location>
</feature>
<name>A0A4W5JK86_9TELE</name>
<feature type="region of interest" description="Disordered" evidence="2">
    <location>
        <begin position="723"/>
        <end position="743"/>
    </location>
</feature>
<protein>
    <submittedName>
        <fullName evidence="3">Uncharacterized protein</fullName>
    </submittedName>
</protein>
<accession>A0A4W5JK86</accession>
<proteinExistence type="predicted"/>
<dbReference type="AlphaFoldDB" id="A0A4W5JK86"/>
<dbReference type="PANTHER" id="PTHR24216:SF65">
    <property type="entry name" value="PAXILLIN-LIKE PROTEIN 1"/>
    <property type="match status" value="1"/>
</dbReference>
<feature type="region of interest" description="Disordered" evidence="2">
    <location>
        <begin position="119"/>
        <end position="221"/>
    </location>
</feature>